<protein>
    <recommendedName>
        <fullName evidence="9">Major facilitator superfamily (MFS) profile domain-containing protein</fullName>
    </recommendedName>
</protein>
<keyword evidence="3 6" id="KW-0812">Transmembrane</keyword>
<sequence>MEPNKAINSVAIHLEERYGGAVDHDQEIQKPIVLDEVHGDEAVKVIVSYSGGEEWTAEEENQLAIFGMRDDLNLTVGNRYSFSASIFYLGFICGAYPAVVLSQRFRIQHVAGIILCIWGAVLMCAAACKTFQGIYVQRFFLGFLEAGIAPIFMLVVGSWYKKNEQAFRMGIWYCCTGYISIFSPLVNYGLGHITGGTLAPWQYMFLFAGALTVLWSFVIFYKLPGDPITAKGFTERERYIAVARVRSNNTGVRNVHFKPGQVLEGLLDAKFWLIFAMAFLMMIANGPQSTYQAIIVAGFGFSSLNSLLLLMPFGFIIGSIELGAPYLAYKIPNIRTYLIVLYVLSMTLSIANTAGYTKRSFVSAAMFIGYCLGNVIGPILFKSKDAPRYVPAWVVVVVTSSLAACLTIVYRFLCI</sequence>
<feature type="transmembrane region" description="Helical" evidence="6">
    <location>
        <begin position="271"/>
        <end position="287"/>
    </location>
</feature>
<feature type="transmembrane region" description="Helical" evidence="6">
    <location>
        <begin position="140"/>
        <end position="159"/>
    </location>
</feature>
<dbReference type="InterPro" id="IPR036259">
    <property type="entry name" value="MFS_trans_sf"/>
</dbReference>
<dbReference type="HOGENOM" id="CLU_001265_0_5_1"/>
<dbReference type="SUPFAM" id="SSF103473">
    <property type="entry name" value="MFS general substrate transporter"/>
    <property type="match status" value="1"/>
</dbReference>
<dbReference type="GO" id="GO:0022857">
    <property type="term" value="F:transmembrane transporter activity"/>
    <property type="evidence" value="ECO:0007669"/>
    <property type="project" value="InterPro"/>
</dbReference>
<dbReference type="GeneID" id="19195457"/>
<keyword evidence="8" id="KW-1185">Reference proteome</keyword>
<evidence type="ECO:0000256" key="4">
    <source>
        <dbReference type="ARBA" id="ARBA00022989"/>
    </source>
</evidence>
<comment type="subcellular location">
    <subcellularLocation>
        <location evidence="1">Membrane</location>
        <topology evidence="1">Multi-pass membrane protein</topology>
    </subcellularLocation>
</comment>
<proteinExistence type="predicted"/>
<dbReference type="OrthoDB" id="6730379at2759"/>
<keyword evidence="4 6" id="KW-1133">Transmembrane helix</keyword>
<accession>W9WMB7</accession>
<dbReference type="EMBL" id="AMGX01000021">
    <property type="protein sequence ID" value="EXJ66150.1"/>
    <property type="molecule type" value="Genomic_DNA"/>
</dbReference>
<dbReference type="InterPro" id="IPR011701">
    <property type="entry name" value="MFS"/>
</dbReference>
<dbReference type="Proteomes" id="UP000019471">
    <property type="component" value="Unassembled WGS sequence"/>
</dbReference>
<dbReference type="AlphaFoldDB" id="W9WMB7"/>
<reference evidence="7 8" key="1">
    <citation type="submission" date="2013-03" db="EMBL/GenBank/DDBJ databases">
        <title>The Genome Sequence of Cladophialophora psammophila CBS 110553.</title>
        <authorList>
            <consortium name="The Broad Institute Genomics Platform"/>
            <person name="Cuomo C."/>
            <person name="de Hoog S."/>
            <person name="Gorbushina A."/>
            <person name="Walker B."/>
            <person name="Young S.K."/>
            <person name="Zeng Q."/>
            <person name="Gargeya S."/>
            <person name="Fitzgerald M."/>
            <person name="Haas B."/>
            <person name="Abouelleil A."/>
            <person name="Allen A.W."/>
            <person name="Alvarado L."/>
            <person name="Arachchi H.M."/>
            <person name="Berlin A.M."/>
            <person name="Chapman S.B."/>
            <person name="Gainer-Dewar J."/>
            <person name="Goldberg J."/>
            <person name="Griggs A."/>
            <person name="Gujja S."/>
            <person name="Hansen M."/>
            <person name="Howarth C."/>
            <person name="Imamovic A."/>
            <person name="Ireland A."/>
            <person name="Larimer J."/>
            <person name="McCowan C."/>
            <person name="Murphy C."/>
            <person name="Pearson M."/>
            <person name="Poon T.W."/>
            <person name="Priest M."/>
            <person name="Roberts A."/>
            <person name="Saif S."/>
            <person name="Shea T."/>
            <person name="Sisk P."/>
            <person name="Sykes S."/>
            <person name="Wortman J."/>
            <person name="Nusbaum C."/>
            <person name="Birren B."/>
        </authorList>
    </citation>
    <scope>NUCLEOTIDE SEQUENCE [LARGE SCALE GENOMIC DNA]</scope>
    <source>
        <strain evidence="7 8">CBS 110553</strain>
    </source>
</reference>
<evidence type="ECO:0000256" key="1">
    <source>
        <dbReference type="ARBA" id="ARBA00004141"/>
    </source>
</evidence>
<dbReference type="eggNOG" id="KOG2533">
    <property type="taxonomic scope" value="Eukaryota"/>
</dbReference>
<feature type="transmembrane region" description="Helical" evidence="6">
    <location>
        <begin position="336"/>
        <end position="355"/>
    </location>
</feature>
<feature type="transmembrane region" description="Helical" evidence="6">
    <location>
        <begin position="80"/>
        <end position="101"/>
    </location>
</feature>
<gene>
    <name evidence="7" type="ORF">A1O5_10766</name>
</gene>
<evidence type="ECO:0000313" key="8">
    <source>
        <dbReference type="Proteomes" id="UP000019471"/>
    </source>
</evidence>
<evidence type="ECO:0000256" key="2">
    <source>
        <dbReference type="ARBA" id="ARBA00022448"/>
    </source>
</evidence>
<dbReference type="Pfam" id="PF07690">
    <property type="entry name" value="MFS_1"/>
    <property type="match status" value="1"/>
</dbReference>
<keyword evidence="5 6" id="KW-0472">Membrane</keyword>
<comment type="caution">
    <text evidence="7">The sequence shown here is derived from an EMBL/GenBank/DDBJ whole genome shotgun (WGS) entry which is preliminary data.</text>
</comment>
<organism evidence="7 8">
    <name type="scientific">Cladophialophora psammophila CBS 110553</name>
    <dbReference type="NCBI Taxonomy" id="1182543"/>
    <lineage>
        <taxon>Eukaryota</taxon>
        <taxon>Fungi</taxon>
        <taxon>Dikarya</taxon>
        <taxon>Ascomycota</taxon>
        <taxon>Pezizomycotina</taxon>
        <taxon>Eurotiomycetes</taxon>
        <taxon>Chaetothyriomycetidae</taxon>
        <taxon>Chaetothyriales</taxon>
        <taxon>Herpotrichiellaceae</taxon>
        <taxon>Cladophialophora</taxon>
    </lineage>
</organism>
<evidence type="ECO:0000256" key="5">
    <source>
        <dbReference type="ARBA" id="ARBA00023136"/>
    </source>
</evidence>
<feature type="transmembrane region" description="Helical" evidence="6">
    <location>
        <begin position="113"/>
        <end position="134"/>
    </location>
</feature>
<feature type="transmembrane region" description="Helical" evidence="6">
    <location>
        <begin position="393"/>
        <end position="413"/>
    </location>
</feature>
<feature type="transmembrane region" description="Helical" evidence="6">
    <location>
        <begin position="361"/>
        <end position="381"/>
    </location>
</feature>
<name>W9WMB7_9EURO</name>
<dbReference type="RefSeq" id="XP_007749530.1">
    <property type="nucleotide sequence ID" value="XM_007751340.1"/>
</dbReference>
<keyword evidence="2" id="KW-0813">Transport</keyword>
<dbReference type="GO" id="GO:0016020">
    <property type="term" value="C:membrane"/>
    <property type="evidence" value="ECO:0007669"/>
    <property type="project" value="UniProtKB-SubCell"/>
</dbReference>
<feature type="transmembrane region" description="Helical" evidence="6">
    <location>
        <begin position="171"/>
        <end position="190"/>
    </location>
</feature>
<evidence type="ECO:0000313" key="7">
    <source>
        <dbReference type="EMBL" id="EXJ66150.1"/>
    </source>
</evidence>
<dbReference type="Gene3D" id="1.20.1250.20">
    <property type="entry name" value="MFS general substrate transporter like domains"/>
    <property type="match status" value="1"/>
</dbReference>
<feature type="transmembrane region" description="Helical" evidence="6">
    <location>
        <begin position="202"/>
        <end position="221"/>
    </location>
</feature>
<evidence type="ECO:0008006" key="9">
    <source>
        <dbReference type="Google" id="ProtNLM"/>
    </source>
</evidence>
<evidence type="ECO:0000256" key="6">
    <source>
        <dbReference type="SAM" id="Phobius"/>
    </source>
</evidence>
<dbReference type="PANTHER" id="PTHR43791:SF35">
    <property type="entry name" value="MAJOR FACILITATOR SUPERFAMILY (MFS) PROFILE DOMAIN-CONTAINING PROTEIN"/>
    <property type="match status" value="1"/>
</dbReference>
<dbReference type="PANTHER" id="PTHR43791">
    <property type="entry name" value="PERMEASE-RELATED"/>
    <property type="match status" value="1"/>
</dbReference>
<evidence type="ECO:0000256" key="3">
    <source>
        <dbReference type="ARBA" id="ARBA00022692"/>
    </source>
</evidence>